<proteinExistence type="predicted"/>
<dbReference type="eggNOG" id="ENOG502ZAXG">
    <property type="taxonomic scope" value="Bacteria"/>
</dbReference>
<keyword evidence="2" id="KW-1185">Reference proteome</keyword>
<sequence>MLSSEQAENIIGAENPAVTLHLAQTAARSLIGLTDEEFTEEAAQNLVQTIKEHGIDVVADLWENQPPYTLPGAFWRIFLFHQWYQRDKETVENRFAEGIFTLQASGHAGAVEKLNLGALGKEIDALFNGEIRISQTEWGRLTPLLERVAVAMWVLATGATYGNTWIESDADELATEVTRRAKALSTTAEELKLAADRDASGNLF</sequence>
<protein>
    <submittedName>
        <fullName evidence="1">Uncharacterized protein</fullName>
    </submittedName>
</protein>
<dbReference type="AlphaFoldDB" id="C0VYT8"/>
<dbReference type="STRING" id="525245.HMPREF0044_0328"/>
<evidence type="ECO:0000313" key="1">
    <source>
        <dbReference type="EMBL" id="EEH64591.1"/>
    </source>
</evidence>
<gene>
    <name evidence="1" type="ORF">HMPREF0044_0328</name>
</gene>
<accession>C0VYT8</accession>
<comment type="caution">
    <text evidence="1">The sequence shown here is derived from an EMBL/GenBank/DDBJ whole genome shotgun (WGS) entry which is preliminary data.</text>
</comment>
<organism evidence="1 2">
    <name type="scientific">Gleimia coleocanis DSM 15436</name>
    <dbReference type="NCBI Taxonomy" id="525245"/>
    <lineage>
        <taxon>Bacteria</taxon>
        <taxon>Bacillati</taxon>
        <taxon>Actinomycetota</taxon>
        <taxon>Actinomycetes</taxon>
        <taxon>Actinomycetales</taxon>
        <taxon>Actinomycetaceae</taxon>
        <taxon>Gleimia</taxon>
    </lineage>
</organism>
<dbReference type="Proteomes" id="UP000010301">
    <property type="component" value="Unassembled WGS sequence"/>
</dbReference>
<reference evidence="1 2" key="1">
    <citation type="submission" date="2009-01" db="EMBL/GenBank/DDBJ databases">
        <authorList>
            <person name="Qin X."/>
            <person name="Bachman B."/>
            <person name="Battles P."/>
            <person name="Bell A."/>
            <person name="Bess C."/>
            <person name="Bickham C."/>
            <person name="Chaboub L."/>
            <person name="Chen D."/>
            <person name="Coyle M."/>
            <person name="Deiros D.R."/>
            <person name="Dinh H."/>
            <person name="Forbes L."/>
            <person name="Fowler G."/>
            <person name="Francisco L."/>
            <person name="Fu Q."/>
            <person name="Gubbala S."/>
            <person name="Hale W."/>
            <person name="Han Y."/>
            <person name="Hemphill L."/>
            <person name="Highlander S.K."/>
            <person name="Hirani K."/>
            <person name="Hogues M."/>
            <person name="Jackson L."/>
            <person name="Jakkamsetti A."/>
            <person name="Javaid M."/>
            <person name="Jiang H."/>
            <person name="Korchina V."/>
            <person name="Kovar C."/>
            <person name="Lara F."/>
            <person name="Lee S."/>
            <person name="Mata R."/>
            <person name="Mathew T."/>
            <person name="Moen C."/>
            <person name="Morales K."/>
            <person name="Munidasa M."/>
            <person name="Nazareth L."/>
            <person name="Ngo R."/>
            <person name="Nguyen L."/>
            <person name="Okwuonu G."/>
            <person name="Ongeri F."/>
            <person name="Patil S."/>
            <person name="Petrosino J."/>
            <person name="Pham C."/>
            <person name="Pham P."/>
            <person name="Pu L.-L."/>
            <person name="Puazo M."/>
            <person name="Raj R."/>
            <person name="Reid J."/>
            <person name="Rouhana J."/>
            <person name="Saada N."/>
            <person name="Shang Y."/>
            <person name="Simmons D."/>
            <person name="Thornton R."/>
            <person name="Warren J."/>
            <person name="Weissenberger G."/>
            <person name="Zhang J."/>
            <person name="Zhang L."/>
            <person name="Zhou C."/>
            <person name="Zhu D."/>
            <person name="Muzny D."/>
            <person name="Worley K."/>
            <person name="Gibbs R."/>
        </authorList>
    </citation>
    <scope>NUCLEOTIDE SEQUENCE [LARGE SCALE GENOMIC DNA]</scope>
    <source>
        <strain evidence="1 2">DSM 15436</strain>
    </source>
</reference>
<dbReference type="EMBL" id="ACFG01000004">
    <property type="protein sequence ID" value="EEH64591.1"/>
    <property type="molecule type" value="Genomic_DNA"/>
</dbReference>
<name>C0VYT8_9ACTO</name>
<evidence type="ECO:0000313" key="2">
    <source>
        <dbReference type="Proteomes" id="UP000010301"/>
    </source>
</evidence>
<dbReference type="HOGENOM" id="CLU_087285_0_0_11"/>